<dbReference type="FunFam" id="3.50.50.60:FF:000082">
    <property type="entry name" value="protein MTO1 homolog, mitochondrial isoform X1"/>
    <property type="match status" value="1"/>
</dbReference>
<dbReference type="GO" id="GO:0070899">
    <property type="term" value="P:mitochondrial tRNA wobble uridine modification"/>
    <property type="evidence" value="ECO:0007669"/>
    <property type="project" value="UniProtKB-ARBA"/>
</dbReference>
<dbReference type="PRINTS" id="PR00411">
    <property type="entry name" value="PNDRDTASEI"/>
</dbReference>
<dbReference type="GO" id="GO:0050660">
    <property type="term" value="F:flavin adenine dinucleotide binding"/>
    <property type="evidence" value="ECO:0007669"/>
    <property type="project" value="InterPro"/>
</dbReference>
<evidence type="ECO:0000313" key="13">
    <source>
        <dbReference type="Proteomes" id="UP001318040"/>
    </source>
</evidence>
<dbReference type="GO" id="GO:0005739">
    <property type="term" value="C:mitochondrion"/>
    <property type="evidence" value="ECO:0007669"/>
    <property type="project" value="GOC"/>
</dbReference>
<dbReference type="SUPFAM" id="SSF51905">
    <property type="entry name" value="FAD/NAD(P)-binding domain"/>
    <property type="match status" value="1"/>
</dbReference>
<feature type="region of interest" description="Disordered" evidence="11">
    <location>
        <begin position="682"/>
        <end position="706"/>
    </location>
</feature>
<keyword evidence="3" id="KW-0285">Flavoprotein</keyword>
<dbReference type="AlphaFoldDB" id="A0AAJ7TSM1"/>
<reference evidence="14" key="1">
    <citation type="submission" date="2025-08" db="UniProtKB">
        <authorList>
            <consortium name="RefSeq"/>
        </authorList>
    </citation>
    <scope>IDENTIFICATION</scope>
    <source>
        <tissue evidence="14">Sperm</tissue>
    </source>
</reference>
<dbReference type="Proteomes" id="UP001318040">
    <property type="component" value="Chromosome 38"/>
</dbReference>
<dbReference type="PANTHER" id="PTHR11806:SF0">
    <property type="entry name" value="PROTEIN MTO1 HOMOLOG, MITOCHONDRIAL"/>
    <property type="match status" value="1"/>
</dbReference>
<feature type="compositionally biased region" description="Polar residues" evidence="11">
    <location>
        <begin position="696"/>
        <end position="706"/>
    </location>
</feature>
<dbReference type="InterPro" id="IPR004416">
    <property type="entry name" value="MnmG"/>
</dbReference>
<evidence type="ECO:0000256" key="8">
    <source>
        <dbReference type="ARBA" id="ARBA00068446"/>
    </source>
</evidence>
<comment type="similarity">
    <text evidence="2">Belongs to the MnmG family.</text>
</comment>
<dbReference type="InterPro" id="IPR036188">
    <property type="entry name" value="FAD/NAD-bd_sf"/>
</dbReference>
<evidence type="ECO:0000256" key="9">
    <source>
        <dbReference type="ARBA" id="ARBA00079308"/>
    </source>
</evidence>
<dbReference type="Gene3D" id="1.10.150.570">
    <property type="entry name" value="GidA associated domain, C-terminal subdomain"/>
    <property type="match status" value="1"/>
</dbReference>
<dbReference type="Pfam" id="PF01134">
    <property type="entry name" value="GIDA"/>
    <property type="match status" value="1"/>
</dbReference>
<dbReference type="GO" id="GO:0030488">
    <property type="term" value="P:tRNA methylation"/>
    <property type="evidence" value="ECO:0007669"/>
    <property type="project" value="TreeGrafter"/>
</dbReference>
<evidence type="ECO:0000256" key="2">
    <source>
        <dbReference type="ARBA" id="ARBA00007653"/>
    </source>
</evidence>
<proteinExistence type="inferred from homology"/>
<evidence type="ECO:0000256" key="1">
    <source>
        <dbReference type="ARBA" id="ARBA00001974"/>
    </source>
</evidence>
<evidence type="ECO:0000256" key="5">
    <source>
        <dbReference type="ARBA" id="ARBA00051247"/>
    </source>
</evidence>
<evidence type="ECO:0000313" key="14">
    <source>
        <dbReference type="RefSeq" id="XP_032823378.1"/>
    </source>
</evidence>
<dbReference type="InterPro" id="IPR047001">
    <property type="entry name" value="MnmG_C_subdom"/>
</dbReference>
<evidence type="ECO:0000259" key="12">
    <source>
        <dbReference type="SMART" id="SM01228"/>
    </source>
</evidence>
<dbReference type="GO" id="GO:0005829">
    <property type="term" value="C:cytosol"/>
    <property type="evidence" value="ECO:0007669"/>
    <property type="project" value="TreeGrafter"/>
</dbReference>
<evidence type="ECO:0000256" key="4">
    <source>
        <dbReference type="ARBA" id="ARBA00022827"/>
    </source>
</evidence>
<dbReference type="FunFam" id="3.50.50.60:FF:000002">
    <property type="entry name" value="tRNA uridine 5-carboxymethylaminomethyl modification enzyme MnmG"/>
    <property type="match status" value="1"/>
</dbReference>
<dbReference type="InterPro" id="IPR044920">
    <property type="entry name" value="MnmG_C_subdom_sf"/>
</dbReference>
<comment type="function">
    <text evidence="6">Component of the GTPBP3-MTO1 complex that catalyzes the 5-taurinomethyluridine (taum(5)U) modification at the 34th wobble position (U34) of mitochondrial tRNAs (mt-tRNAs), which plays a role in mt-tRNA decoding and mitochondrial translation. Taum(5)U formation on mammalian mt-tRNA requires the presence of both GTPBP3-mediated GTPase activity and MTO1 catalytic activity.</text>
</comment>
<dbReference type="Pfam" id="PF13932">
    <property type="entry name" value="SAM_GIDA_C"/>
    <property type="match status" value="1"/>
</dbReference>
<dbReference type="HAMAP" id="MF_00129">
    <property type="entry name" value="MnmG_GidA"/>
    <property type="match status" value="1"/>
</dbReference>
<comment type="subunit">
    <text evidence="7">Homodimer; forms a dimer in the presence of potassium. Interacts with GTPBP3; forms the GTPBP3-MTO1 complex composed of homodimers of GTPBP3 and MTO1.</text>
</comment>
<evidence type="ECO:0000256" key="11">
    <source>
        <dbReference type="SAM" id="MobiDB-lite"/>
    </source>
</evidence>
<gene>
    <name evidence="14" type="primary">MTO1</name>
</gene>
<comment type="catalytic activity">
    <reaction evidence="5">
        <text>5,10-methylenetetrahydrofolate + uridine(34) in tRNA + taurine + GTP + A + H2O = 5-taurinomethyluridine(34) in tRNA + 7,8-dihydrofolate + GDP + AH2 + phosphate + H(+)</text>
        <dbReference type="Rhea" id="RHEA:83279"/>
        <dbReference type="Rhea" id="RHEA-COMP:11727"/>
        <dbReference type="Rhea" id="RHEA-COMP:11732"/>
        <dbReference type="ChEBI" id="CHEBI:12071"/>
        <dbReference type="ChEBI" id="CHEBI:13193"/>
        <dbReference type="ChEBI" id="CHEBI:15377"/>
        <dbReference type="ChEBI" id="CHEBI:15378"/>
        <dbReference type="ChEBI" id="CHEBI:17499"/>
        <dbReference type="ChEBI" id="CHEBI:37565"/>
        <dbReference type="ChEBI" id="CHEBI:43474"/>
        <dbReference type="ChEBI" id="CHEBI:57451"/>
        <dbReference type="ChEBI" id="CHEBI:58189"/>
        <dbReference type="ChEBI" id="CHEBI:65315"/>
        <dbReference type="ChEBI" id="CHEBI:87172"/>
        <dbReference type="ChEBI" id="CHEBI:507393"/>
    </reaction>
    <physiologicalReaction direction="left-to-right" evidence="5">
        <dbReference type="Rhea" id="RHEA:83280"/>
    </physiologicalReaction>
</comment>
<comment type="cofactor">
    <cofactor evidence="1">
        <name>FAD</name>
        <dbReference type="ChEBI" id="CHEBI:57692"/>
    </cofactor>
</comment>
<evidence type="ECO:0000256" key="7">
    <source>
        <dbReference type="ARBA" id="ARBA00061980"/>
    </source>
</evidence>
<dbReference type="InterPro" id="IPR026904">
    <property type="entry name" value="MnmG_C"/>
</dbReference>
<dbReference type="CTD" id="25821"/>
<organism evidence="13 14">
    <name type="scientific">Petromyzon marinus</name>
    <name type="common">Sea lamprey</name>
    <dbReference type="NCBI Taxonomy" id="7757"/>
    <lineage>
        <taxon>Eukaryota</taxon>
        <taxon>Metazoa</taxon>
        <taxon>Chordata</taxon>
        <taxon>Craniata</taxon>
        <taxon>Vertebrata</taxon>
        <taxon>Cyclostomata</taxon>
        <taxon>Hyperoartia</taxon>
        <taxon>Petromyzontiformes</taxon>
        <taxon>Petromyzontidae</taxon>
        <taxon>Petromyzon</taxon>
    </lineage>
</organism>
<name>A0AAJ7TSM1_PETMA</name>
<keyword evidence="4" id="KW-0274">FAD</keyword>
<evidence type="ECO:0000256" key="10">
    <source>
        <dbReference type="ARBA" id="ARBA00083348"/>
    </source>
</evidence>
<sequence length="706" mass="77467">MAEMLLKGAKRLRCLNRHAGARGATWKHSEGEVGWPSRAQYCSSGHEGAESSPGFDVIVVGGGHAGSEAAAAAARTGARTLLVTHKFDTVGEMSCNPSFGGIGKGHLMREVDALDGLCGRLCDLSGVHYHVLNRRKGAAVWGLRAQIDRTLYKQNMQEEILSTPNLTVRTAAVEDLIVDEPAVTQVGKCRVRGVILGSGERVEGHGVVITAGTFLRGVVGIGTETWPAGRAGDGPAVGLARTLEELGFTVGRLKTGTPPRIAKDSVNFADLQKQFPDNPPVPFSFMNEKVWIKPEEQMVCHLTHTGPEVERMIRDNLHQTMHVAETTMGPRYCPSIEAKVLRFSGRRHQVWLEPEGLHSDIIYPQGLSMTLPAPLQEQLLRTIPGLENCRVLRPGYGVQYDFMDPRQIRPTLETRLMQGLFFAGQINGTTGYEEAAAQGIIAGINAGLRAAGRPPFVVSRTEGYLGVLIDDLTTMGASEPYRMFTSRAEFRLSLRPDNADQRLTPRGYTEAGCVSEERYRRALSVGTELQEGLDILRDHRLSTSKWKKALPSCDMSTTRSDSPSALLVLQQPNVTLRDIAVVFPESLARFTHSQEVCQRMKIEAVYSTLTSRQQDEIEEVRRDEALQLPDDLDYEQLNISLSSEVREKLALVRPPTIGAAGRIPGVTPAAVINLLRFVRQRPHDGRPGVGGHNSDTRVTQHAQDSY</sequence>
<dbReference type="PROSITE" id="PS01281">
    <property type="entry name" value="GIDA_2"/>
    <property type="match status" value="1"/>
</dbReference>
<protein>
    <recommendedName>
        <fullName evidence="8">5-taurinomethyluridine-[tRNA] synthase subunit MTO1, mitochondrial</fullName>
    </recommendedName>
    <alternativeName>
        <fullName evidence="9">Mitochondrial tRNA translation optimization 1</fullName>
    </alternativeName>
    <alternativeName>
        <fullName evidence="10">Protein MTO1 homolog, mitochondrial</fullName>
    </alternativeName>
</protein>
<dbReference type="PANTHER" id="PTHR11806">
    <property type="entry name" value="GLUCOSE INHIBITED DIVISION PROTEIN A"/>
    <property type="match status" value="1"/>
</dbReference>
<dbReference type="RefSeq" id="XP_032823378.1">
    <property type="nucleotide sequence ID" value="XM_032967487.1"/>
</dbReference>
<dbReference type="PROSITE" id="PS01280">
    <property type="entry name" value="GIDA_1"/>
    <property type="match status" value="1"/>
</dbReference>
<evidence type="ECO:0000256" key="3">
    <source>
        <dbReference type="ARBA" id="ARBA00022630"/>
    </source>
</evidence>
<feature type="domain" description="tRNA uridine 5-carboxymethylaminomethyl modification enzyme C-terminal subdomain" evidence="12">
    <location>
        <begin position="604"/>
        <end position="676"/>
    </location>
</feature>
<dbReference type="FunFam" id="1.10.150.570:FF:000001">
    <property type="entry name" value="tRNA uridine 5-carboxymethylaminomethyl modification enzyme MnmG"/>
    <property type="match status" value="1"/>
</dbReference>
<dbReference type="InterPro" id="IPR040131">
    <property type="entry name" value="MnmG_N"/>
</dbReference>
<dbReference type="KEGG" id="pmrn:116950067"/>
<dbReference type="SMART" id="SM01228">
    <property type="entry name" value="GIDA_assoc_3"/>
    <property type="match status" value="1"/>
</dbReference>
<dbReference type="InterPro" id="IPR049312">
    <property type="entry name" value="GIDA_C_N"/>
</dbReference>
<accession>A0AAJ7TSM1</accession>
<evidence type="ECO:0000256" key="6">
    <source>
        <dbReference type="ARBA" id="ARBA00056538"/>
    </source>
</evidence>
<dbReference type="NCBIfam" id="TIGR00136">
    <property type="entry name" value="mnmG_gidA"/>
    <property type="match status" value="1"/>
</dbReference>
<dbReference type="Pfam" id="PF21680">
    <property type="entry name" value="GIDA_C_1st"/>
    <property type="match status" value="1"/>
</dbReference>
<dbReference type="InterPro" id="IPR002218">
    <property type="entry name" value="MnmG-rel"/>
</dbReference>
<dbReference type="InterPro" id="IPR020595">
    <property type="entry name" value="MnmG-rel_CS"/>
</dbReference>
<keyword evidence="13" id="KW-1185">Reference proteome</keyword>
<dbReference type="Gene3D" id="3.50.50.60">
    <property type="entry name" value="FAD/NAD(P)-binding domain"/>
    <property type="match status" value="2"/>
</dbReference>